<dbReference type="RefSeq" id="WP_050601310.1">
    <property type="nucleotide sequence ID" value="NZ_JYNE01000027.1"/>
</dbReference>
<accession>A0A0L1KBR3</accession>
<dbReference type="InterPro" id="IPR011010">
    <property type="entry name" value="DNA_brk_join_enz"/>
</dbReference>
<dbReference type="PROSITE" id="PS51898">
    <property type="entry name" value="TYR_RECOMBINASE"/>
    <property type="match status" value="1"/>
</dbReference>
<dbReference type="EMBL" id="JYNE01000027">
    <property type="protein sequence ID" value="KNH01378.1"/>
    <property type="molecule type" value="Genomic_DNA"/>
</dbReference>
<dbReference type="InterPro" id="IPR053876">
    <property type="entry name" value="Phage_int_M"/>
</dbReference>
<reference evidence="8" key="1">
    <citation type="submission" date="2015-02" db="EMBL/GenBank/DDBJ databases">
        <authorList>
            <person name="Chooi Y.-H."/>
        </authorList>
    </citation>
    <scope>NUCLEOTIDE SEQUENCE [LARGE SCALE GENOMIC DNA]</scope>
    <source>
        <strain evidence="8">LAMA 915</strain>
    </source>
</reference>
<dbReference type="InterPro" id="IPR025166">
    <property type="entry name" value="Integrase_DNA_bind_dom"/>
</dbReference>
<dbReference type="InterPro" id="IPR044068">
    <property type="entry name" value="CB"/>
</dbReference>
<dbReference type="GO" id="GO:0015074">
    <property type="term" value="P:DNA integration"/>
    <property type="evidence" value="ECO:0007669"/>
    <property type="project" value="UniProtKB-KW"/>
</dbReference>
<dbReference type="InterPro" id="IPR002104">
    <property type="entry name" value="Integrase_catalytic"/>
</dbReference>
<dbReference type="InterPro" id="IPR038488">
    <property type="entry name" value="Integrase_DNA-bd_sf"/>
</dbReference>
<evidence type="ECO:0000256" key="5">
    <source>
        <dbReference type="PROSITE-ProRule" id="PRU01248"/>
    </source>
</evidence>
<dbReference type="Proteomes" id="UP000037446">
    <property type="component" value="Unassembled WGS sequence"/>
</dbReference>
<feature type="domain" description="Tyr recombinase" evidence="6">
    <location>
        <begin position="203"/>
        <end position="406"/>
    </location>
</feature>
<dbReference type="Gene3D" id="3.30.160.390">
    <property type="entry name" value="Integrase, DNA-binding domain"/>
    <property type="match status" value="1"/>
</dbReference>
<keyword evidence="4" id="KW-0233">DNA recombination</keyword>
<dbReference type="PROSITE" id="PS51900">
    <property type="entry name" value="CB"/>
    <property type="match status" value="1"/>
</dbReference>
<feature type="domain" description="Core-binding (CB)" evidence="7">
    <location>
        <begin position="97"/>
        <end position="178"/>
    </location>
</feature>
<dbReference type="InterPro" id="IPR010998">
    <property type="entry name" value="Integrase_recombinase_N"/>
</dbReference>
<dbReference type="Gene3D" id="1.10.443.10">
    <property type="entry name" value="Intergrase catalytic core"/>
    <property type="match status" value="1"/>
</dbReference>
<dbReference type="PANTHER" id="PTHR30629">
    <property type="entry name" value="PROPHAGE INTEGRASE"/>
    <property type="match status" value="1"/>
</dbReference>
<keyword evidence="3 5" id="KW-0238">DNA-binding</keyword>
<keyword evidence="2" id="KW-0229">DNA integration</keyword>
<protein>
    <submittedName>
        <fullName evidence="8">Phage integrase</fullName>
    </submittedName>
</protein>
<evidence type="ECO:0000259" key="7">
    <source>
        <dbReference type="PROSITE" id="PS51900"/>
    </source>
</evidence>
<dbReference type="STRING" id="1306953.J121_2398"/>
<name>A0A0L1KBR3_9SPHN</name>
<comment type="caution">
    <text evidence="8">The sequence shown here is derived from an EMBL/GenBank/DDBJ whole genome shotgun (WGS) entry which is preliminary data.</text>
</comment>
<dbReference type="Pfam" id="PF22022">
    <property type="entry name" value="Phage_int_M"/>
    <property type="match status" value="1"/>
</dbReference>
<sequence length="431" mass="48170">MLTDAQCKGAKGGAKPYKLTDSRGLYLHVSPTGHRSWRHKYRYGGKEKLRTLGSYPDVGLREARELRDEDKRLLRGGKDPIVEAKRASLASRLAAAHTFEAVAREWFSKQELRWKPVHAKDVIVSLERDVFEDIGSLPITAIDATHVLATLQKVEDRGAIETAHRLRQRISAIYAYAIANGDATSDPAAPLVKVLKAKPSKRRWPAVITIKEARDVLSLTDTAEASPVVKLAARFLALTAQRPGMIRWLEWKDIREFNPEAGGCDTEAIWIAPAVKMKQELEQREDESFNHPVPLGVAASDVLREAWKFSAGSNYVFPGAHSIHKPMSENALSSLFLREGLRKRHVPHGWRSTFSTIMNEWIVEHGGPRDPLIIDLMLAHTPTGLSGSGLRYMRAGFIDRRRKLAAIWADKLLSDALAVGQIGEGRRRRKA</sequence>
<dbReference type="GO" id="GO:0003677">
    <property type="term" value="F:DNA binding"/>
    <property type="evidence" value="ECO:0007669"/>
    <property type="project" value="UniProtKB-UniRule"/>
</dbReference>
<dbReference type="SUPFAM" id="SSF56349">
    <property type="entry name" value="DNA breaking-rejoining enzymes"/>
    <property type="match status" value="1"/>
</dbReference>
<evidence type="ECO:0000256" key="4">
    <source>
        <dbReference type="ARBA" id="ARBA00023172"/>
    </source>
</evidence>
<evidence type="ECO:0000256" key="2">
    <source>
        <dbReference type="ARBA" id="ARBA00022908"/>
    </source>
</evidence>
<evidence type="ECO:0000259" key="6">
    <source>
        <dbReference type="PROSITE" id="PS51898"/>
    </source>
</evidence>
<comment type="similarity">
    <text evidence="1">Belongs to the 'phage' integrase family.</text>
</comment>
<dbReference type="PANTHER" id="PTHR30629:SF2">
    <property type="entry name" value="PROPHAGE INTEGRASE INTS-RELATED"/>
    <property type="match status" value="1"/>
</dbReference>
<dbReference type="GO" id="GO:0006310">
    <property type="term" value="P:DNA recombination"/>
    <property type="evidence" value="ECO:0007669"/>
    <property type="project" value="UniProtKB-KW"/>
</dbReference>
<evidence type="ECO:0000256" key="1">
    <source>
        <dbReference type="ARBA" id="ARBA00008857"/>
    </source>
</evidence>
<dbReference type="Pfam" id="PF13356">
    <property type="entry name" value="Arm-DNA-bind_3"/>
    <property type="match status" value="1"/>
</dbReference>
<dbReference type="PATRIC" id="fig|1306953.7.peg.2473"/>
<evidence type="ECO:0000256" key="3">
    <source>
        <dbReference type="ARBA" id="ARBA00023125"/>
    </source>
</evidence>
<proteinExistence type="inferred from homology"/>
<dbReference type="Gene3D" id="1.10.150.130">
    <property type="match status" value="1"/>
</dbReference>
<evidence type="ECO:0000313" key="9">
    <source>
        <dbReference type="Proteomes" id="UP000037446"/>
    </source>
</evidence>
<evidence type="ECO:0000313" key="8">
    <source>
        <dbReference type="EMBL" id="KNH01378.1"/>
    </source>
</evidence>
<organism evidence="8 9">
    <name type="scientific">Qipengyuania citrea LAMA 915</name>
    <dbReference type="NCBI Taxonomy" id="1306953"/>
    <lineage>
        <taxon>Bacteria</taxon>
        <taxon>Pseudomonadati</taxon>
        <taxon>Pseudomonadota</taxon>
        <taxon>Alphaproteobacteria</taxon>
        <taxon>Sphingomonadales</taxon>
        <taxon>Erythrobacteraceae</taxon>
        <taxon>Qipengyuania</taxon>
    </lineage>
</organism>
<dbReference type="InterPro" id="IPR013762">
    <property type="entry name" value="Integrase-like_cat_sf"/>
</dbReference>
<gene>
    <name evidence="8" type="ORF">J121_2398</name>
</gene>
<dbReference type="Pfam" id="PF00589">
    <property type="entry name" value="Phage_integrase"/>
    <property type="match status" value="1"/>
</dbReference>
<dbReference type="InterPro" id="IPR050808">
    <property type="entry name" value="Phage_Integrase"/>
</dbReference>
<dbReference type="AlphaFoldDB" id="A0A0L1KBR3"/>